<keyword evidence="5" id="KW-0067">ATP-binding</keyword>
<keyword evidence="2" id="KW-0436">Ligase</keyword>
<dbReference type="Gene3D" id="3.40.1190.10">
    <property type="entry name" value="Mur-like, catalytic domain"/>
    <property type="match status" value="1"/>
</dbReference>
<dbReference type="Proteomes" id="UP001434737">
    <property type="component" value="Chromosome"/>
</dbReference>
<reference evidence="7 8" key="1">
    <citation type="submission" date="2024-02" db="EMBL/GenBank/DDBJ databases">
        <title>Genome and pathogenicity analysis of Helicobacter mastomyrinus isolated from mice.</title>
        <authorList>
            <person name="Zhu L."/>
        </authorList>
    </citation>
    <scope>NUCLEOTIDE SEQUENCE [LARGE SCALE GENOMIC DNA]</scope>
    <source>
        <strain evidence="7 8">Hm-17</strain>
    </source>
</reference>
<proteinExistence type="inferred from homology"/>
<dbReference type="NCBIfam" id="TIGR01499">
    <property type="entry name" value="folC"/>
    <property type="match status" value="1"/>
</dbReference>
<keyword evidence="3" id="KW-0479">Metal-binding</keyword>
<comment type="similarity">
    <text evidence="1">Belongs to the folylpolyglutamate synthase family.</text>
</comment>
<evidence type="ECO:0000256" key="2">
    <source>
        <dbReference type="ARBA" id="ARBA00022598"/>
    </source>
</evidence>
<keyword evidence="4" id="KW-0547">Nucleotide-binding</keyword>
<evidence type="ECO:0000256" key="1">
    <source>
        <dbReference type="ARBA" id="ARBA00008276"/>
    </source>
</evidence>
<evidence type="ECO:0000256" key="3">
    <source>
        <dbReference type="ARBA" id="ARBA00022723"/>
    </source>
</evidence>
<sequence>MPTLDEVLISKGGEYAPFDTTRVHRIYKQIAPLCGLDEYLGKSCKIIHIMGTNGKGSTGRFIAMGLAQNGKRALHFSSPHIFGFNERFYLATPDSQNDISFSALEAAHQHLWSIESVREASYFEYATFLALFLAKDYEYLVLEAGVGGEYDSTSVIGANTSVYTLIGLDHQEMLGNSIEEIALTKLRAMSGRVIVAKQQYEIVEQLALQMAQQKALQCDVWQMDYKRHLDDDLKGFEKYIKTYSLPAFLCDNLHTAIRTLAFFGMKFDFSTLKPLSLRGRCEALTPHITLDVGHNIDGARVIREYFREKRVNLVYNSYLQKDIEAILRTLLPIIKEVLILSVEHSRICPKESLIKTLEALAIQYEDFDVGQMKENEDYLVFGSFSVVETFLQLYKGT</sequence>
<evidence type="ECO:0000256" key="6">
    <source>
        <dbReference type="ARBA" id="ARBA00022842"/>
    </source>
</evidence>
<evidence type="ECO:0000313" key="8">
    <source>
        <dbReference type="Proteomes" id="UP001434737"/>
    </source>
</evidence>
<name>A0ABZ3F2S3_9HELI</name>
<protein>
    <submittedName>
        <fullName evidence="7">Bifunctional folylpolyglutamate synthase/dihydrofolate synthase</fullName>
    </submittedName>
</protein>
<gene>
    <name evidence="7" type="ORF">V3I05_07115</name>
</gene>
<dbReference type="SUPFAM" id="SSF53244">
    <property type="entry name" value="MurD-like peptide ligases, peptide-binding domain"/>
    <property type="match status" value="1"/>
</dbReference>
<dbReference type="PANTHER" id="PTHR11136:SF0">
    <property type="entry name" value="DIHYDROFOLATE SYNTHETASE-RELATED"/>
    <property type="match status" value="1"/>
</dbReference>
<dbReference type="InterPro" id="IPR036615">
    <property type="entry name" value="Mur_ligase_C_dom_sf"/>
</dbReference>
<evidence type="ECO:0000313" key="7">
    <source>
        <dbReference type="EMBL" id="XAM17452.1"/>
    </source>
</evidence>
<dbReference type="Gene3D" id="3.90.190.20">
    <property type="entry name" value="Mur ligase, C-terminal domain"/>
    <property type="match status" value="1"/>
</dbReference>
<dbReference type="RefSeq" id="WP_300448673.1">
    <property type="nucleotide sequence ID" value="NZ_CP145316.1"/>
</dbReference>
<accession>A0ABZ3F2S3</accession>
<dbReference type="SUPFAM" id="SSF53623">
    <property type="entry name" value="MurD-like peptide ligases, catalytic domain"/>
    <property type="match status" value="1"/>
</dbReference>
<dbReference type="PANTHER" id="PTHR11136">
    <property type="entry name" value="FOLYLPOLYGLUTAMATE SYNTHASE-RELATED"/>
    <property type="match status" value="1"/>
</dbReference>
<evidence type="ECO:0000256" key="4">
    <source>
        <dbReference type="ARBA" id="ARBA00022741"/>
    </source>
</evidence>
<dbReference type="InterPro" id="IPR036565">
    <property type="entry name" value="Mur-like_cat_sf"/>
</dbReference>
<keyword evidence="8" id="KW-1185">Reference proteome</keyword>
<dbReference type="PROSITE" id="PS01012">
    <property type="entry name" value="FOLYLPOLYGLU_SYNT_2"/>
    <property type="match status" value="1"/>
</dbReference>
<organism evidence="7 8">
    <name type="scientific">Helicobacter mastomyrinus</name>
    <dbReference type="NCBI Taxonomy" id="287948"/>
    <lineage>
        <taxon>Bacteria</taxon>
        <taxon>Pseudomonadati</taxon>
        <taxon>Campylobacterota</taxon>
        <taxon>Epsilonproteobacteria</taxon>
        <taxon>Campylobacterales</taxon>
        <taxon>Helicobacteraceae</taxon>
        <taxon>Helicobacter</taxon>
    </lineage>
</organism>
<dbReference type="InterPro" id="IPR018109">
    <property type="entry name" value="Folylpolyglutamate_synth_CS"/>
</dbReference>
<dbReference type="EMBL" id="CP145316">
    <property type="protein sequence ID" value="XAM17452.1"/>
    <property type="molecule type" value="Genomic_DNA"/>
</dbReference>
<dbReference type="InterPro" id="IPR001645">
    <property type="entry name" value="Folylpolyglutamate_synth"/>
</dbReference>
<evidence type="ECO:0000256" key="5">
    <source>
        <dbReference type="ARBA" id="ARBA00022840"/>
    </source>
</evidence>
<keyword evidence="6" id="KW-0460">Magnesium</keyword>